<dbReference type="Pfam" id="PF05157">
    <property type="entry name" value="MshEN"/>
    <property type="match status" value="1"/>
</dbReference>
<dbReference type="PANTHER" id="PTHR43630">
    <property type="entry name" value="POLY-BETA-1,6-N-ACETYL-D-GLUCOSAMINE SYNTHASE"/>
    <property type="match status" value="1"/>
</dbReference>
<dbReference type="CDD" id="cd06427">
    <property type="entry name" value="CESA_like_2"/>
    <property type="match status" value="1"/>
</dbReference>
<keyword evidence="6" id="KW-0812">Transmembrane</keyword>
<gene>
    <name evidence="9" type="ORF">SK3146_03092</name>
</gene>
<feature type="transmembrane region" description="Helical" evidence="6">
    <location>
        <begin position="739"/>
        <end position="760"/>
    </location>
</feature>
<evidence type="ECO:0000256" key="1">
    <source>
        <dbReference type="ARBA" id="ARBA00006739"/>
    </source>
</evidence>
<dbReference type="InterPro" id="IPR029044">
    <property type="entry name" value="Nucleotide-diphossugar_trans"/>
</dbReference>
<evidence type="ECO:0000256" key="5">
    <source>
        <dbReference type="SAM" id="MobiDB-lite"/>
    </source>
</evidence>
<dbReference type="GO" id="GO:0016757">
    <property type="term" value="F:glycosyltransferase activity"/>
    <property type="evidence" value="ECO:0007669"/>
    <property type="project" value="UniProtKB-KW"/>
</dbReference>
<dbReference type="Pfam" id="PF13632">
    <property type="entry name" value="Glyco_trans_2_3"/>
    <property type="match status" value="1"/>
</dbReference>
<feature type="region of interest" description="Disordered" evidence="5">
    <location>
        <begin position="1"/>
        <end position="23"/>
    </location>
</feature>
<evidence type="ECO:0000256" key="4">
    <source>
        <dbReference type="SAM" id="Coils"/>
    </source>
</evidence>
<name>A0ABY4RPF4_9BACL</name>
<dbReference type="PANTHER" id="PTHR43630:SF1">
    <property type="entry name" value="POLY-BETA-1,6-N-ACETYL-D-GLUCOSAMINE SYNTHASE"/>
    <property type="match status" value="1"/>
</dbReference>
<reference evidence="9" key="1">
    <citation type="submission" date="2018-02" db="EMBL/GenBank/DDBJ databases">
        <authorList>
            <person name="Kim S.-K."/>
            <person name="Jung H.-I."/>
            <person name="Lee S.-W."/>
        </authorList>
    </citation>
    <scope>NUCLEOTIDE SEQUENCE</scope>
    <source>
        <strain evidence="9">SK3146</strain>
    </source>
</reference>
<dbReference type="InterPro" id="IPR001173">
    <property type="entry name" value="Glyco_trans_2-like"/>
</dbReference>
<protein>
    <submittedName>
        <fullName evidence="9">Beta-monoglucosyldiacylglycerol synthase</fullName>
        <ecNumber evidence="9">2.4.1.-</ecNumber>
    </submittedName>
</protein>
<evidence type="ECO:0000256" key="3">
    <source>
        <dbReference type="ARBA" id="ARBA00022679"/>
    </source>
</evidence>
<evidence type="ECO:0000313" key="9">
    <source>
        <dbReference type="EMBL" id="UQZ83885.1"/>
    </source>
</evidence>
<dbReference type="Gene3D" id="3.90.550.10">
    <property type="entry name" value="Spore Coat Polysaccharide Biosynthesis Protein SpsA, Chain A"/>
    <property type="match status" value="1"/>
</dbReference>
<dbReference type="EC" id="2.4.1.-" evidence="9"/>
<dbReference type="InterPro" id="IPR007831">
    <property type="entry name" value="T2SS_GspE_N"/>
</dbReference>
<keyword evidence="10" id="KW-1185">Reference proteome</keyword>
<keyword evidence="4" id="KW-0175">Coiled coil</keyword>
<accession>A0ABY4RPF4</accession>
<feature type="transmembrane region" description="Helical" evidence="6">
    <location>
        <begin position="358"/>
        <end position="375"/>
    </location>
</feature>
<evidence type="ECO:0000259" key="8">
    <source>
        <dbReference type="Pfam" id="PF13632"/>
    </source>
</evidence>
<dbReference type="InterPro" id="IPR037257">
    <property type="entry name" value="T2SS_E_N_sf"/>
</dbReference>
<keyword evidence="6" id="KW-1133">Transmembrane helix</keyword>
<evidence type="ECO:0000256" key="6">
    <source>
        <dbReference type="SAM" id="Phobius"/>
    </source>
</evidence>
<dbReference type="EMBL" id="CP027059">
    <property type="protein sequence ID" value="UQZ83885.1"/>
    <property type="molecule type" value="Genomic_DNA"/>
</dbReference>
<dbReference type="SUPFAM" id="SSF53448">
    <property type="entry name" value="Nucleotide-diphospho-sugar transferases"/>
    <property type="match status" value="1"/>
</dbReference>
<evidence type="ECO:0000259" key="7">
    <source>
        <dbReference type="Pfam" id="PF05157"/>
    </source>
</evidence>
<dbReference type="Proteomes" id="UP001057134">
    <property type="component" value="Chromosome"/>
</dbReference>
<feature type="domain" description="Glycosyltransferase 2-like" evidence="8">
    <location>
        <begin position="483"/>
        <end position="685"/>
    </location>
</feature>
<evidence type="ECO:0000256" key="2">
    <source>
        <dbReference type="ARBA" id="ARBA00022676"/>
    </source>
</evidence>
<sequence>MDNAKRKPVRPFGTSWSGLRKKSTDREIEALEKRCRDYKQFVQREQREQQQQLEQLAETVKQLKRELEHKDRLVDQLIAHKLEIMDRDGFVPMLDDPPLEQKPQMQPRLGDLLVNEGLVSEEQLQEAMERQRKYGGRLGDIIAEMGFTDRARIGAIMNRQAQKGRLGEMLVETGAISQEQLQKALEFQNKSGGLLGDILMSLRFIEPEKLYRHIATQNNLGRIGSEYSFEEENKLPEYMARQYDAVVINRDLNRYLVAVGSPLKEEAIRSIESLLGLPIEQVLATREEMEFFWKEVYQSELLHESTQKLVVEQPQNSAHITFTRPQLGVVGIMLFLLLVSLGLDWFHTLIVANVAVQLFYFLMTLFKFLIVMYGTRDFAQIRFTKEEIDAIDERKLPVYTILVPMYKESQVIPHLLDNIEQIDYPKAKLDVRLLIEQDDIEAQEILQSMNLPAYYTTIVVPHSLPKTKPKACNYGLIRARGEYVVIYDAEDRPDPDQLKKVHAAFLRSPDHCVCIQAKLNYFNSEQNLLTRWFTHEYSMWFELLLPGVMQLDIPIPLGGTSNHFKMSALKEINAWDPYNVTEDADLGIRLYKAGYSTAIVDSRTWEEANSRVGNWIRQRSRWIKGYMQTWLVHMRNPFRLYKELGFKGFMGFQVMVLATPMLPLLNPVFWFMIVLWYGWKAAWIPQFFPGFIYYLAAAEFFIGNFLFVYSNVAGMYWIIRDLEYKNQRVFSYSLVRSALLTPVYWFLMSLAAVKAAWQLITKPFYWEKTTHGLTKQPPASNNNDVHV</sequence>
<proteinExistence type="inferred from homology"/>
<keyword evidence="6" id="KW-0472">Membrane</keyword>
<organism evidence="9 10">
    <name type="scientific">Paenibacillus konkukensis</name>
    <dbReference type="NCBI Taxonomy" id="2020716"/>
    <lineage>
        <taxon>Bacteria</taxon>
        <taxon>Bacillati</taxon>
        <taxon>Bacillota</taxon>
        <taxon>Bacilli</taxon>
        <taxon>Bacillales</taxon>
        <taxon>Paenibacillaceae</taxon>
        <taxon>Paenibacillus</taxon>
    </lineage>
</organism>
<feature type="coiled-coil region" evidence="4">
    <location>
        <begin position="28"/>
        <end position="80"/>
    </location>
</feature>
<feature type="domain" description="Type II secretion system protein GspE N-terminal" evidence="7">
    <location>
        <begin position="234"/>
        <end position="300"/>
    </location>
</feature>
<keyword evidence="3 9" id="KW-0808">Transferase</keyword>
<dbReference type="SUPFAM" id="SSF160246">
    <property type="entry name" value="EspE N-terminal domain-like"/>
    <property type="match status" value="2"/>
</dbReference>
<keyword evidence="2 9" id="KW-0328">Glycosyltransferase</keyword>
<dbReference type="Gene3D" id="3.30.300.160">
    <property type="entry name" value="Type II secretion system, protein E, N-terminal domain"/>
    <property type="match status" value="1"/>
</dbReference>
<feature type="transmembrane region" description="Helical" evidence="6">
    <location>
        <begin position="691"/>
        <end position="719"/>
    </location>
</feature>
<feature type="transmembrane region" description="Helical" evidence="6">
    <location>
        <begin position="327"/>
        <end position="346"/>
    </location>
</feature>
<evidence type="ECO:0000313" key="10">
    <source>
        <dbReference type="Proteomes" id="UP001057134"/>
    </source>
</evidence>
<comment type="similarity">
    <text evidence="1">Belongs to the glycosyltransferase 2 family.</text>
</comment>
<reference evidence="9" key="2">
    <citation type="journal article" date="2021" name="J Anim Sci Technol">
        <title>Complete genome sequence of Paenibacillus konkukensis sp. nov. SK3146 as a potential probiotic strain.</title>
        <authorList>
            <person name="Jung H.I."/>
            <person name="Park S."/>
            <person name="Niu K.M."/>
            <person name="Lee S.W."/>
            <person name="Kothari D."/>
            <person name="Yi K.J."/>
            <person name="Kim S.K."/>
        </authorList>
    </citation>
    <scope>NUCLEOTIDE SEQUENCE</scope>
    <source>
        <strain evidence="9">SK3146</strain>
    </source>
</reference>
<feature type="transmembrane region" description="Helical" evidence="6">
    <location>
        <begin position="654"/>
        <end position="679"/>
    </location>
</feature>